<keyword evidence="1" id="KW-1133">Transmembrane helix</keyword>
<proteinExistence type="predicted"/>
<evidence type="ECO:0000313" key="3">
    <source>
        <dbReference type="Proteomes" id="UP000013201"/>
    </source>
</evidence>
<organism evidence="2 3">
    <name type="scientific">Sphingobium indicum BiD32</name>
    <dbReference type="NCBI Taxonomy" id="1301087"/>
    <lineage>
        <taxon>Bacteria</taxon>
        <taxon>Pseudomonadati</taxon>
        <taxon>Pseudomonadota</taxon>
        <taxon>Alphaproteobacteria</taxon>
        <taxon>Sphingomonadales</taxon>
        <taxon>Sphingomonadaceae</taxon>
        <taxon>Sphingobium</taxon>
    </lineage>
</organism>
<dbReference type="EMBL" id="CAVK010000049">
    <property type="protein sequence ID" value="CCW16656.1"/>
    <property type="molecule type" value="Genomic_DNA"/>
</dbReference>
<keyword evidence="1" id="KW-0812">Transmembrane</keyword>
<feature type="transmembrane region" description="Helical" evidence="1">
    <location>
        <begin position="45"/>
        <end position="64"/>
    </location>
</feature>
<dbReference type="AlphaFoldDB" id="N1MI99"/>
<dbReference type="Proteomes" id="UP000013201">
    <property type="component" value="Unassembled WGS sequence"/>
</dbReference>
<accession>N1MI99</accession>
<gene>
    <name evidence="2" type="ORF">EBBID32_9940</name>
</gene>
<reference evidence="2 3" key="1">
    <citation type="submission" date="2013-03" db="EMBL/GenBank/DDBJ databases">
        <authorList>
            <person name="Le V."/>
        </authorList>
    </citation>
    <scope>NUCLEOTIDE SEQUENCE [LARGE SCALE GENOMIC DNA]</scope>
    <source>
        <strain evidence="2 3">BiD32</strain>
    </source>
</reference>
<name>N1MI99_9SPHN</name>
<keyword evidence="3" id="KW-1185">Reference proteome</keyword>
<evidence type="ECO:0000313" key="2">
    <source>
        <dbReference type="EMBL" id="CCW16656.1"/>
    </source>
</evidence>
<evidence type="ECO:0000256" key="1">
    <source>
        <dbReference type="SAM" id="Phobius"/>
    </source>
</evidence>
<protein>
    <submittedName>
        <fullName evidence="2">Uncharacterized protein</fullName>
    </submittedName>
</protein>
<keyword evidence="1" id="KW-0472">Membrane</keyword>
<reference evidence="3" key="2">
    <citation type="submission" date="2013-04" db="EMBL/GenBank/DDBJ databases">
        <title>Bisphenol A degrading Sphingobium sp. strain BiD32.</title>
        <authorList>
            <person name="Nielsen J.L."/>
            <person name="Zhou N.A."/>
            <person name="Kjeldal H."/>
        </authorList>
    </citation>
    <scope>NUCLEOTIDE SEQUENCE [LARGE SCALE GENOMIC DNA]</scope>
    <source>
        <strain evidence="3">BiD32</strain>
    </source>
</reference>
<sequence length="65" mass="7090">MTQSGLRANRRGAGTVWPWGVAGWSGHPHYQKDGFMTQYLKPANMLIALGVAFLGQVAMFALVLN</sequence>
<comment type="caution">
    <text evidence="2">The sequence shown here is derived from an EMBL/GenBank/DDBJ whole genome shotgun (WGS) entry which is preliminary data.</text>
</comment>